<gene>
    <name evidence="1" type="ORF">DU000_00975</name>
</gene>
<reference evidence="1 2" key="1">
    <citation type="journal article" date="2018" name="Int. J. Syst. Evol. Microbiol.">
        <title>Parvibium lacunae gen. nov., sp. nov., a new member of the family Alcaligenaceae isolated from a freshwater pond.</title>
        <authorList>
            <person name="Chen W.M."/>
            <person name="Xie P.B."/>
            <person name="Hsu M.Y."/>
            <person name="Sheu S.Y."/>
        </authorList>
    </citation>
    <scope>NUCLEOTIDE SEQUENCE [LARGE SCALE GENOMIC DNA]</scope>
    <source>
        <strain evidence="1 2">KMB9</strain>
    </source>
</reference>
<name>A0A368L6Q6_9BURK</name>
<dbReference type="OrthoDB" id="9814727at2"/>
<protein>
    <submittedName>
        <fullName evidence="1">DUF3579 domain-containing protein</fullName>
    </submittedName>
</protein>
<keyword evidence="2" id="KW-1185">Reference proteome</keyword>
<dbReference type="InterPro" id="IPR021969">
    <property type="entry name" value="DUF3579"/>
</dbReference>
<dbReference type="Pfam" id="PF12112">
    <property type="entry name" value="DUF3579"/>
    <property type="match status" value="1"/>
</dbReference>
<dbReference type="Gene3D" id="3.30.70.2340">
    <property type="entry name" value="Uncharacterised protein PF12112 family, DUF3579"/>
    <property type="match status" value="1"/>
</dbReference>
<comment type="caution">
    <text evidence="1">The sequence shown here is derived from an EMBL/GenBank/DDBJ whole genome shotgun (WGS) entry which is preliminary data.</text>
</comment>
<evidence type="ECO:0000313" key="1">
    <source>
        <dbReference type="EMBL" id="RCS59345.1"/>
    </source>
</evidence>
<sequence length="101" mass="11314">MALHNQAIFIQGMTSTGRSFRPSDWAERLCGVMSCFRPDAAGPHAHLQYSPYCRPIMVGNIKCVVVDPRLQDLEPMAMKFVLNFAKDNDLQVVDACVMPDK</sequence>
<accession>A0A368L6Q6</accession>
<proteinExistence type="predicted"/>
<dbReference type="EMBL" id="QPGB01000001">
    <property type="protein sequence ID" value="RCS59345.1"/>
    <property type="molecule type" value="Genomic_DNA"/>
</dbReference>
<evidence type="ECO:0000313" key="2">
    <source>
        <dbReference type="Proteomes" id="UP000252357"/>
    </source>
</evidence>
<dbReference type="AlphaFoldDB" id="A0A368L6Q6"/>
<organism evidence="1 2">
    <name type="scientific">Parvibium lacunae</name>
    <dbReference type="NCBI Taxonomy" id="1888893"/>
    <lineage>
        <taxon>Bacteria</taxon>
        <taxon>Pseudomonadati</taxon>
        <taxon>Pseudomonadota</taxon>
        <taxon>Betaproteobacteria</taxon>
        <taxon>Burkholderiales</taxon>
        <taxon>Alcaligenaceae</taxon>
        <taxon>Parvibium</taxon>
    </lineage>
</organism>
<dbReference type="RefSeq" id="WP_114401495.1">
    <property type="nucleotide sequence ID" value="NZ_QPGB01000001.1"/>
</dbReference>
<dbReference type="Proteomes" id="UP000252357">
    <property type="component" value="Unassembled WGS sequence"/>
</dbReference>